<organism evidence="1 2">
    <name type="scientific">Pandoraea communis</name>
    <dbReference type="NCBI Taxonomy" id="2508297"/>
    <lineage>
        <taxon>Bacteria</taxon>
        <taxon>Pseudomonadati</taxon>
        <taxon>Pseudomonadota</taxon>
        <taxon>Betaproteobacteria</taxon>
        <taxon>Burkholderiales</taxon>
        <taxon>Burkholderiaceae</taxon>
        <taxon>Pandoraea</taxon>
    </lineage>
</organism>
<accession>A0A5E4YW42</accession>
<gene>
    <name evidence="1" type="ORF">PCO31111_04865</name>
</gene>
<dbReference type="Proteomes" id="UP000383971">
    <property type="component" value="Unassembled WGS sequence"/>
</dbReference>
<protein>
    <submittedName>
        <fullName evidence="1">Uncharacterized protein</fullName>
    </submittedName>
</protein>
<dbReference type="EMBL" id="CABPSE010000026">
    <property type="protein sequence ID" value="VVE53111.1"/>
    <property type="molecule type" value="Genomic_DNA"/>
</dbReference>
<evidence type="ECO:0000313" key="2">
    <source>
        <dbReference type="Proteomes" id="UP000383971"/>
    </source>
</evidence>
<sequence length="82" mass="9131">MDIFVSKDAIAAQAREAAIHKQAGRSPDPRNPYPCDSKAHELWQERYASELARIHGDFAGARRLMASIPVSVRLPIPYEAQS</sequence>
<keyword evidence="2" id="KW-1185">Reference proteome</keyword>
<reference evidence="1 2" key="1">
    <citation type="submission" date="2019-08" db="EMBL/GenBank/DDBJ databases">
        <authorList>
            <person name="Peeters C."/>
        </authorList>
    </citation>
    <scope>NUCLEOTIDE SEQUENCE [LARGE SCALE GENOMIC DNA]</scope>
    <source>
        <strain evidence="1 2">LMG 31111</strain>
    </source>
</reference>
<dbReference type="RefSeq" id="WP_150587110.1">
    <property type="nucleotide sequence ID" value="NZ_CABPSE010000026.1"/>
</dbReference>
<name>A0A5E4YW42_9BURK</name>
<proteinExistence type="predicted"/>
<dbReference type="AlphaFoldDB" id="A0A5E4YW42"/>
<evidence type="ECO:0000313" key="1">
    <source>
        <dbReference type="EMBL" id="VVE53111.1"/>
    </source>
</evidence>